<proteinExistence type="predicted"/>
<accession>A0A7C3Z3T4</accession>
<reference evidence="1" key="1">
    <citation type="journal article" date="2020" name="mSystems">
        <title>Genome- and Community-Level Interaction Insights into Carbon Utilization and Element Cycling Functions of Hydrothermarchaeota in Hydrothermal Sediment.</title>
        <authorList>
            <person name="Zhou Z."/>
            <person name="Liu Y."/>
            <person name="Xu W."/>
            <person name="Pan J."/>
            <person name="Luo Z.H."/>
            <person name="Li M."/>
        </authorList>
    </citation>
    <scope>NUCLEOTIDE SEQUENCE [LARGE SCALE GENOMIC DNA]</scope>
    <source>
        <strain evidence="1">SpSt-906</strain>
    </source>
</reference>
<dbReference type="AlphaFoldDB" id="A0A7C3Z3T4"/>
<dbReference type="InterPro" id="IPR012334">
    <property type="entry name" value="Pectin_lyas_fold"/>
</dbReference>
<dbReference type="EMBL" id="DTMQ01000042">
    <property type="protein sequence ID" value="HGE99758.1"/>
    <property type="molecule type" value="Genomic_DNA"/>
</dbReference>
<dbReference type="Gene3D" id="2.160.20.10">
    <property type="entry name" value="Single-stranded right-handed beta-helix, Pectin lyase-like"/>
    <property type="match status" value="1"/>
</dbReference>
<dbReference type="InterPro" id="IPR011050">
    <property type="entry name" value="Pectin_lyase_fold/virulence"/>
</dbReference>
<protein>
    <submittedName>
        <fullName evidence="1">T9SS type A sorting domain-containing protein</fullName>
    </submittedName>
</protein>
<dbReference type="SUPFAM" id="SSF51126">
    <property type="entry name" value="Pectin lyase-like"/>
    <property type="match status" value="1"/>
</dbReference>
<name>A0A7C3Z3T4_UNCW3</name>
<organism evidence="1">
    <name type="scientific">candidate division WOR-3 bacterium</name>
    <dbReference type="NCBI Taxonomy" id="2052148"/>
    <lineage>
        <taxon>Bacteria</taxon>
        <taxon>Bacteria division WOR-3</taxon>
    </lineage>
</organism>
<sequence>MRTWVLLLILIEIGFSRIIIVPDSAPTIQGGLNLASSGDTVLTRPGEYRENLTWPHRDGIKLYSFLGPDSTIINGGSNGRVIYFPSGITRATEIRGFKITGGKANSGAGIYSAGSPTIAGNKISFNVCSGGRDYGGGIFCGSGTSPLIIGNEITENICSDTATWNYGGGIYVDMNSTPEICYNLIARNVCSRGYWNYGAGIYAGIRSYSLIYQNEIKENINTLGDRGHGAGIYVGSQGEAIIFSNLIVNNRNTSEYWNYGGGIKVDGKAKIINNTISGNICSGGYWAYGAGIYIGGDTSIIKNNIIVQNSSHSGSGIYNAGVVFNQYNDIWNNPGGNYYNCSPGTGEISSDPIFVPGPRGLYYLSQTAAGQPVNSPCVDAGDTLLFTNPLNLDSLLRSWTTRTDSVPDGSVLDMGYHYPRTQQSVSISQFFFNSPLSQLAIPNPFRNEVKFSWTKVSNNSRIEITDIFGRIIYQEEPFKGVWRGENKFSRFLPPGIYFYRIIQGNSCYFGRLIKSP</sequence>
<evidence type="ECO:0000313" key="1">
    <source>
        <dbReference type="EMBL" id="HGE99758.1"/>
    </source>
</evidence>
<comment type="caution">
    <text evidence="1">The sequence shown here is derived from an EMBL/GenBank/DDBJ whole genome shotgun (WGS) entry which is preliminary data.</text>
</comment>
<dbReference type="NCBIfam" id="TIGR04183">
    <property type="entry name" value="Por_Secre_tail"/>
    <property type="match status" value="1"/>
</dbReference>
<gene>
    <name evidence="1" type="ORF">ENX07_06815</name>
</gene>
<dbReference type="InterPro" id="IPR026444">
    <property type="entry name" value="Secre_tail"/>
</dbReference>